<keyword evidence="3" id="KW-1185">Reference proteome</keyword>
<evidence type="ECO:0000256" key="1">
    <source>
        <dbReference type="SAM" id="SignalP"/>
    </source>
</evidence>
<dbReference type="Proteomes" id="UP001209803">
    <property type="component" value="Chromosome"/>
</dbReference>
<dbReference type="RefSeq" id="WP_265681809.1">
    <property type="nucleotide sequence ID" value="NZ_CP120863.1"/>
</dbReference>
<protein>
    <recommendedName>
        <fullName evidence="4">D-glucuronyl C5-epimerase C-terminal domain-containing protein</fullName>
    </recommendedName>
</protein>
<keyword evidence="1" id="KW-0732">Signal</keyword>
<feature type="chain" id="PRO_5047549159" description="D-glucuronyl C5-epimerase C-terminal domain-containing protein" evidence="1">
    <location>
        <begin position="20"/>
        <end position="654"/>
    </location>
</feature>
<evidence type="ECO:0000313" key="3">
    <source>
        <dbReference type="Proteomes" id="UP001209803"/>
    </source>
</evidence>
<dbReference type="EMBL" id="CP120863">
    <property type="protein sequence ID" value="WFE87492.1"/>
    <property type="molecule type" value="Genomic_DNA"/>
</dbReference>
<organism evidence="2 3">
    <name type="scientific">Roseibium porphyridii</name>
    <dbReference type="NCBI Taxonomy" id="2866279"/>
    <lineage>
        <taxon>Bacteria</taxon>
        <taxon>Pseudomonadati</taxon>
        <taxon>Pseudomonadota</taxon>
        <taxon>Alphaproteobacteria</taxon>
        <taxon>Hyphomicrobiales</taxon>
        <taxon>Stappiaceae</taxon>
        <taxon>Roseibium</taxon>
    </lineage>
</organism>
<name>A0ABY8EWY8_9HYPH</name>
<proteinExistence type="predicted"/>
<accession>A0ABY8EWY8</accession>
<sequence>MRIVLMLPMILVFCCPSWAAELHQKQAIDQLVLPAQGISVDLNSGEVSRKGATGQCLEQVSQAGRHQLVVQKMPGDDAPSVTLNKTPVSWIKAVTGEARLGSLRLSRDGSLFALRKWKTGDKQTELLQDGRVVLTWKRGFIVRLLQVRTGDVAVLEEQGDQAAKLFRYRRNSSGETMSDREELVDFRSCKPGRLRLKGDDLWAWLDCDEDAQKGIYRISLKTGEIGLPEMSNPDADFVTLPKTFDLSKGETIAVIDGSPAAKHFHFALNGLLLSQTGEVKACSSDAEGMQSWNQSYRLRALATLYAKTGASVFSGMARKSMRLSLATNDGEAGRAGPDNPSCGWSSTIYGTKPGERLSLMINQAMISNALSTGCDLLGPTCPEHVAERIADMSMCLVQHFEPQFDAKAGLYRIDADAGFRFAGSVAPWNWQIAFAEVLDRSDDGSLRWRARQIARRFLKSWKFNSDGALWRYWPDAYYQENGLKEVQLKKQRFEDTGHAGISLLSLGRIPNQDLIADIGSVGARLDYLLSFGTDTPRDLDGKGPRSGRWFPSGGWANFATDKFKAALSGPVPGWRSADALYTYAALFDPDKPFQLTMDIFVCADICRRERQFTYENWQSYLTENPLFQLRQAEARNDSEIASEEFFEKSNFYKP</sequence>
<feature type="signal peptide" evidence="1">
    <location>
        <begin position="1"/>
        <end position="19"/>
    </location>
</feature>
<reference evidence="2 3" key="1">
    <citation type="submission" date="2023-03" db="EMBL/GenBank/DDBJ databases">
        <title>Roseibium porphyridii sp. nov. and Roseibium rhodosorbium sp. nov. isolated from marine algae, Porphyridium cruentum and Rhodosorus marinus, respectively.</title>
        <authorList>
            <person name="Lee M.W."/>
            <person name="Choi B.J."/>
            <person name="Lee J.K."/>
            <person name="Choi D.G."/>
            <person name="Baek J.H."/>
            <person name="Bayburt H."/>
            <person name="Kim J.M."/>
            <person name="Han D.M."/>
            <person name="Kim K.H."/>
            <person name="Jeon C.O."/>
        </authorList>
    </citation>
    <scope>NUCLEOTIDE SEQUENCE [LARGE SCALE GENOMIC DNA]</scope>
    <source>
        <strain evidence="2 3">KMA01</strain>
    </source>
</reference>
<evidence type="ECO:0000313" key="2">
    <source>
        <dbReference type="EMBL" id="WFE87492.1"/>
    </source>
</evidence>
<evidence type="ECO:0008006" key="4">
    <source>
        <dbReference type="Google" id="ProtNLM"/>
    </source>
</evidence>
<gene>
    <name evidence="2" type="ORF">K1718_15085</name>
</gene>